<protein>
    <submittedName>
        <fullName evidence="2">Uncharacterized protein</fullName>
    </submittedName>
</protein>
<evidence type="ECO:0000256" key="1">
    <source>
        <dbReference type="SAM" id="MobiDB-lite"/>
    </source>
</evidence>
<evidence type="ECO:0000313" key="3">
    <source>
        <dbReference type="Proteomes" id="UP000288291"/>
    </source>
</evidence>
<feature type="region of interest" description="Disordered" evidence="1">
    <location>
        <begin position="1"/>
        <end position="33"/>
    </location>
</feature>
<accession>A0A437SV33</accession>
<sequence length="79" mass="9327">MDLETRLLEREQYGEREGRKEGRKEGLEKGRREAAKANLQKSIQGYRKFGVPEDAILEQVLADYSQYFTPEEIRAYMKK</sequence>
<comment type="caution">
    <text evidence="2">The sequence shown here is derived from an EMBL/GenBank/DDBJ whole genome shotgun (WGS) entry which is preliminary data.</text>
</comment>
<keyword evidence="3" id="KW-1185">Reference proteome</keyword>
<dbReference type="AlphaFoldDB" id="A0A437SV33"/>
<dbReference type="RefSeq" id="WP_127796259.1">
    <property type="nucleotide sequence ID" value="NZ_ML136880.1"/>
</dbReference>
<dbReference type="EMBL" id="RXIA01000012">
    <property type="protein sequence ID" value="RVU70801.1"/>
    <property type="molecule type" value="Genomic_DNA"/>
</dbReference>
<proteinExistence type="predicted"/>
<organism evidence="2 3">
    <name type="scientific">Lactobacillus xujianguonis</name>
    <dbReference type="NCBI Taxonomy" id="2495899"/>
    <lineage>
        <taxon>Bacteria</taxon>
        <taxon>Bacillati</taxon>
        <taxon>Bacillota</taxon>
        <taxon>Bacilli</taxon>
        <taxon>Lactobacillales</taxon>
        <taxon>Lactobacillaceae</taxon>
        <taxon>Lactobacillus</taxon>
    </lineage>
</organism>
<name>A0A437SV33_9LACO</name>
<evidence type="ECO:0000313" key="2">
    <source>
        <dbReference type="EMBL" id="RVU70801.1"/>
    </source>
</evidence>
<gene>
    <name evidence="2" type="ORF">EJK17_05230</name>
</gene>
<reference evidence="2 3" key="1">
    <citation type="submission" date="2018-12" db="EMBL/GenBank/DDBJ databases">
        <authorList>
            <person name="Meng J."/>
        </authorList>
    </citation>
    <scope>NUCLEOTIDE SEQUENCE [LARGE SCALE GENOMIC DNA]</scope>
    <source>
        <strain evidence="2 3">HT111-2</strain>
    </source>
</reference>
<dbReference type="Proteomes" id="UP000288291">
    <property type="component" value="Unassembled WGS sequence"/>
</dbReference>